<evidence type="ECO:0000256" key="4">
    <source>
        <dbReference type="ARBA" id="ARBA00022679"/>
    </source>
</evidence>
<keyword evidence="2 6" id="KW-0698">rRNA processing</keyword>
<keyword evidence="4 6" id="KW-0808">Transferase</keyword>
<protein>
    <recommendedName>
        <fullName evidence="6">Ribosomal RNA small subunit methyltransferase I</fullName>
        <ecNumber evidence="6">2.1.1.198</ecNumber>
    </recommendedName>
    <alternativeName>
        <fullName evidence="6">16S rRNA 2'-O-ribose C1402 methyltransferase</fullName>
    </alternativeName>
    <alternativeName>
        <fullName evidence="6">rRNA (cytidine-2'-O-)-methyltransferase RsmI</fullName>
    </alternativeName>
</protein>
<keyword evidence="9" id="KW-1185">Reference proteome</keyword>
<dbReference type="Gene3D" id="3.30.950.10">
    <property type="entry name" value="Methyltransferase, Cobalt-precorrin-4 Transmethylase, Domain 2"/>
    <property type="match status" value="1"/>
</dbReference>
<dbReference type="Gene3D" id="3.40.1010.10">
    <property type="entry name" value="Cobalt-precorrin-4 Transmethylase, Domain 1"/>
    <property type="match status" value="1"/>
</dbReference>
<comment type="catalytic activity">
    <reaction evidence="6">
        <text>cytidine(1402) in 16S rRNA + S-adenosyl-L-methionine = 2'-O-methylcytidine(1402) in 16S rRNA + S-adenosyl-L-homocysteine + H(+)</text>
        <dbReference type="Rhea" id="RHEA:42924"/>
        <dbReference type="Rhea" id="RHEA-COMP:10285"/>
        <dbReference type="Rhea" id="RHEA-COMP:10286"/>
        <dbReference type="ChEBI" id="CHEBI:15378"/>
        <dbReference type="ChEBI" id="CHEBI:57856"/>
        <dbReference type="ChEBI" id="CHEBI:59789"/>
        <dbReference type="ChEBI" id="CHEBI:74495"/>
        <dbReference type="ChEBI" id="CHEBI:82748"/>
        <dbReference type="EC" id="2.1.1.198"/>
    </reaction>
</comment>
<dbReference type="PANTHER" id="PTHR46111">
    <property type="entry name" value="RIBOSOMAL RNA SMALL SUBUNIT METHYLTRANSFERASE I"/>
    <property type="match status" value="1"/>
</dbReference>
<comment type="similarity">
    <text evidence="6">Belongs to the methyltransferase superfamily. RsmI family.</text>
</comment>
<evidence type="ECO:0000313" key="9">
    <source>
        <dbReference type="Proteomes" id="UP000366872"/>
    </source>
</evidence>
<proteinExistence type="inferred from homology"/>
<organism evidence="8 9">
    <name type="scientific">Pontiella desulfatans</name>
    <dbReference type="NCBI Taxonomy" id="2750659"/>
    <lineage>
        <taxon>Bacteria</taxon>
        <taxon>Pseudomonadati</taxon>
        <taxon>Kiritimatiellota</taxon>
        <taxon>Kiritimatiellia</taxon>
        <taxon>Kiritimatiellales</taxon>
        <taxon>Pontiellaceae</taxon>
        <taxon>Pontiella</taxon>
    </lineage>
</organism>
<dbReference type="Proteomes" id="UP000366872">
    <property type="component" value="Unassembled WGS sequence"/>
</dbReference>
<evidence type="ECO:0000256" key="5">
    <source>
        <dbReference type="ARBA" id="ARBA00022691"/>
    </source>
</evidence>
<reference evidence="8 9" key="1">
    <citation type="submission" date="2019-04" db="EMBL/GenBank/DDBJ databases">
        <authorList>
            <person name="Van Vliet M D."/>
        </authorList>
    </citation>
    <scope>NUCLEOTIDE SEQUENCE [LARGE SCALE GENOMIC DNA]</scope>
    <source>
        <strain evidence="8 9">F1</strain>
    </source>
</reference>
<dbReference type="InterPro" id="IPR014777">
    <property type="entry name" value="4pyrrole_Mease_sub1"/>
</dbReference>
<dbReference type="HAMAP" id="MF_01877">
    <property type="entry name" value="16SrRNA_methyltr_I"/>
    <property type="match status" value="1"/>
</dbReference>
<dbReference type="FunFam" id="3.40.1010.10:FF:000007">
    <property type="entry name" value="Ribosomal RNA small subunit methyltransferase I"/>
    <property type="match status" value="1"/>
</dbReference>
<dbReference type="AlphaFoldDB" id="A0A6C2UD01"/>
<dbReference type="EMBL" id="CAAHFG010000004">
    <property type="protein sequence ID" value="VGO17254.1"/>
    <property type="molecule type" value="Genomic_DNA"/>
</dbReference>
<dbReference type="FunFam" id="3.30.950.10:FF:000002">
    <property type="entry name" value="Ribosomal RNA small subunit methyltransferase I"/>
    <property type="match status" value="1"/>
</dbReference>
<evidence type="ECO:0000256" key="1">
    <source>
        <dbReference type="ARBA" id="ARBA00022490"/>
    </source>
</evidence>
<dbReference type="NCBIfam" id="TIGR00096">
    <property type="entry name" value="16S rRNA (cytidine(1402)-2'-O)-methyltransferase"/>
    <property type="match status" value="1"/>
</dbReference>
<name>A0A6C2UD01_PONDE</name>
<dbReference type="InterPro" id="IPR035996">
    <property type="entry name" value="4pyrrol_Methylase_sf"/>
</dbReference>
<dbReference type="InterPro" id="IPR014776">
    <property type="entry name" value="4pyrrole_Mease_sub2"/>
</dbReference>
<dbReference type="CDD" id="cd11648">
    <property type="entry name" value="RsmI"/>
    <property type="match status" value="1"/>
</dbReference>
<dbReference type="GO" id="GO:0005737">
    <property type="term" value="C:cytoplasm"/>
    <property type="evidence" value="ECO:0007669"/>
    <property type="project" value="UniProtKB-SubCell"/>
</dbReference>
<dbReference type="PIRSF" id="PIRSF005917">
    <property type="entry name" value="MTase_YraL"/>
    <property type="match status" value="1"/>
</dbReference>
<dbReference type="Pfam" id="PF00590">
    <property type="entry name" value="TP_methylase"/>
    <property type="match status" value="1"/>
</dbReference>
<gene>
    <name evidence="6 8" type="primary">rsmI</name>
    <name evidence="8" type="ORF">PDESU_05850</name>
</gene>
<accession>A0A6C2UD01</accession>
<dbReference type="SUPFAM" id="SSF53790">
    <property type="entry name" value="Tetrapyrrole methylase"/>
    <property type="match status" value="1"/>
</dbReference>
<dbReference type="RefSeq" id="WP_136082741.1">
    <property type="nucleotide sequence ID" value="NZ_CAAHFG010000004.1"/>
</dbReference>
<evidence type="ECO:0000256" key="6">
    <source>
        <dbReference type="HAMAP-Rule" id="MF_01877"/>
    </source>
</evidence>
<dbReference type="GO" id="GO:0070677">
    <property type="term" value="F:rRNA (cytosine-2'-O-)-methyltransferase activity"/>
    <property type="evidence" value="ECO:0007669"/>
    <property type="project" value="UniProtKB-UniRule"/>
</dbReference>
<comment type="function">
    <text evidence="6">Catalyzes the 2'-O-methylation of the ribose of cytidine 1402 (C1402) in 16S rRNA.</text>
</comment>
<evidence type="ECO:0000256" key="2">
    <source>
        <dbReference type="ARBA" id="ARBA00022552"/>
    </source>
</evidence>
<comment type="subcellular location">
    <subcellularLocation>
        <location evidence="6">Cytoplasm</location>
    </subcellularLocation>
</comment>
<keyword evidence="5 6" id="KW-0949">S-adenosyl-L-methionine</keyword>
<dbReference type="PANTHER" id="PTHR46111:SF1">
    <property type="entry name" value="RIBOSOMAL RNA SMALL SUBUNIT METHYLTRANSFERASE I"/>
    <property type="match status" value="1"/>
</dbReference>
<evidence type="ECO:0000313" key="8">
    <source>
        <dbReference type="EMBL" id="VGO17254.1"/>
    </source>
</evidence>
<dbReference type="InterPro" id="IPR000878">
    <property type="entry name" value="4pyrrol_Mease"/>
</dbReference>
<evidence type="ECO:0000259" key="7">
    <source>
        <dbReference type="Pfam" id="PF00590"/>
    </source>
</evidence>
<dbReference type="InterPro" id="IPR008189">
    <property type="entry name" value="rRNA_ssu_MeTfrase_I"/>
</dbReference>
<evidence type="ECO:0000256" key="3">
    <source>
        <dbReference type="ARBA" id="ARBA00022603"/>
    </source>
</evidence>
<sequence>MDSGLYIVGTPIGNLGDLSFRALETLREADLIVAEDTRHTRRLTERYEINTHLMSCHKFNEKQRAEQIIDRIQQGQAVAMVTDSGMPCISDPGSRVVLLCHEAGIPITSVPGPAAVTTAVALSGFGEKGFIFAGFLPHKSGGRKRDLEKWKEADLPVVFYESPYRMLKLLGEIEQHLGSDRTVFVGRELTKKFEELSTGRPAEILARYEGRTVKGECVVIVQPAQ</sequence>
<feature type="domain" description="Tetrapyrrole methylase" evidence="7">
    <location>
        <begin position="5"/>
        <end position="200"/>
    </location>
</feature>
<keyword evidence="3 6" id="KW-0489">Methyltransferase</keyword>
<keyword evidence="1 6" id="KW-0963">Cytoplasm</keyword>
<dbReference type="EC" id="2.1.1.198" evidence="6"/>